<protein>
    <recommendedName>
        <fullName evidence="4">BTB domain-containing protein</fullName>
    </recommendedName>
</protein>
<dbReference type="GO" id="GO:0000151">
    <property type="term" value="C:ubiquitin ligase complex"/>
    <property type="evidence" value="ECO:0007669"/>
    <property type="project" value="TreeGrafter"/>
</dbReference>
<dbReference type="Gene3D" id="1.25.40.20">
    <property type="entry name" value="Ankyrin repeat-containing domain"/>
    <property type="match status" value="1"/>
</dbReference>
<organism evidence="5 6">
    <name type="scientific">Lodderomyces elongisporus (strain ATCC 11503 / CBS 2605 / JCM 1781 / NBRC 1676 / NRRL YB-4239)</name>
    <name type="common">Yeast</name>
    <name type="synonym">Saccharomyces elongisporus</name>
    <dbReference type="NCBI Taxonomy" id="379508"/>
    <lineage>
        <taxon>Eukaryota</taxon>
        <taxon>Fungi</taxon>
        <taxon>Dikarya</taxon>
        <taxon>Ascomycota</taxon>
        <taxon>Saccharomycotina</taxon>
        <taxon>Pichiomycetes</taxon>
        <taxon>Debaryomycetaceae</taxon>
        <taxon>Candida/Lodderomyces clade</taxon>
        <taxon>Lodderomyces</taxon>
    </lineage>
</organism>
<dbReference type="Pfam" id="PF00651">
    <property type="entry name" value="BTB"/>
    <property type="match status" value="1"/>
</dbReference>
<dbReference type="Pfam" id="PF12796">
    <property type="entry name" value="Ank_2"/>
    <property type="match status" value="1"/>
</dbReference>
<feature type="compositionally biased region" description="Polar residues" evidence="3">
    <location>
        <begin position="29"/>
        <end position="46"/>
    </location>
</feature>
<dbReference type="KEGG" id="lel:PVL30_004989"/>
<dbReference type="InterPro" id="IPR044515">
    <property type="entry name" value="ABTB1"/>
</dbReference>
<dbReference type="AlphaFoldDB" id="A5E760"/>
<dbReference type="STRING" id="379508.A5E760"/>
<dbReference type="PANTHER" id="PTHR46231:SF1">
    <property type="entry name" value="ANKYRIN REPEAT AND BTB_POZ DOMAIN-CONTAINING PROTEIN 1"/>
    <property type="match status" value="1"/>
</dbReference>
<proteinExistence type="predicted"/>
<evidence type="ECO:0000256" key="1">
    <source>
        <dbReference type="ARBA" id="ARBA00022737"/>
    </source>
</evidence>
<dbReference type="GeneID" id="5230451"/>
<dbReference type="VEuPathDB" id="FungiDB:LELG_05449"/>
<dbReference type="HOGENOM" id="CLU_022885_2_0_1"/>
<dbReference type="InterPro" id="IPR002110">
    <property type="entry name" value="Ankyrin_rpt"/>
</dbReference>
<dbReference type="FunCoup" id="A5E760">
    <property type="interactions" value="46"/>
</dbReference>
<dbReference type="SUPFAM" id="SSF54695">
    <property type="entry name" value="POZ domain"/>
    <property type="match status" value="2"/>
</dbReference>
<feature type="region of interest" description="Disordered" evidence="3">
    <location>
        <begin position="1"/>
        <end position="71"/>
    </location>
</feature>
<dbReference type="PROSITE" id="PS50097">
    <property type="entry name" value="BTB"/>
    <property type="match status" value="1"/>
</dbReference>
<dbReference type="EMBL" id="CH981533">
    <property type="protein sequence ID" value="EDK47268.1"/>
    <property type="molecule type" value="Genomic_DNA"/>
</dbReference>
<evidence type="ECO:0000259" key="4">
    <source>
        <dbReference type="PROSITE" id="PS50097"/>
    </source>
</evidence>
<dbReference type="OMA" id="EGARCIY"/>
<dbReference type="Proteomes" id="UP000001996">
    <property type="component" value="Unassembled WGS sequence"/>
</dbReference>
<dbReference type="PANTHER" id="PTHR46231">
    <property type="entry name" value="ANKYRIN REPEAT AND BTB/POZ DOMAIN-CONTAINING PROTEIN 1"/>
    <property type="match status" value="1"/>
</dbReference>
<reference evidence="5 6" key="1">
    <citation type="journal article" date="2009" name="Nature">
        <title>Evolution of pathogenicity and sexual reproduction in eight Candida genomes.</title>
        <authorList>
            <person name="Butler G."/>
            <person name="Rasmussen M.D."/>
            <person name="Lin M.F."/>
            <person name="Santos M.A."/>
            <person name="Sakthikumar S."/>
            <person name="Munro C.A."/>
            <person name="Rheinbay E."/>
            <person name="Grabherr M."/>
            <person name="Forche A."/>
            <person name="Reedy J.L."/>
            <person name="Agrafioti I."/>
            <person name="Arnaud M.B."/>
            <person name="Bates S."/>
            <person name="Brown A.J."/>
            <person name="Brunke S."/>
            <person name="Costanzo M.C."/>
            <person name="Fitzpatrick D.A."/>
            <person name="de Groot P.W."/>
            <person name="Harris D."/>
            <person name="Hoyer L.L."/>
            <person name="Hube B."/>
            <person name="Klis F.M."/>
            <person name="Kodira C."/>
            <person name="Lennard N."/>
            <person name="Logue M.E."/>
            <person name="Martin R."/>
            <person name="Neiman A.M."/>
            <person name="Nikolaou E."/>
            <person name="Quail M.A."/>
            <person name="Quinn J."/>
            <person name="Santos M.C."/>
            <person name="Schmitzberger F.F."/>
            <person name="Sherlock G."/>
            <person name="Shah P."/>
            <person name="Silverstein K.A."/>
            <person name="Skrzypek M.S."/>
            <person name="Soll D."/>
            <person name="Staggs R."/>
            <person name="Stansfield I."/>
            <person name="Stumpf M.P."/>
            <person name="Sudbery P.E."/>
            <person name="Srikantha T."/>
            <person name="Zeng Q."/>
            <person name="Berman J."/>
            <person name="Berriman M."/>
            <person name="Heitman J."/>
            <person name="Gow N.A."/>
            <person name="Lorenz M.C."/>
            <person name="Birren B.W."/>
            <person name="Kellis M."/>
            <person name="Cuomo C.A."/>
        </authorList>
    </citation>
    <scope>NUCLEOTIDE SEQUENCE [LARGE SCALE GENOMIC DNA]</scope>
    <source>
        <strain evidence="6">ATCC 11503 / BCRC 21390 / CBS 2605 / JCM 1781 / NBRC 1676 / NRRL YB-4239</strain>
    </source>
</reference>
<dbReference type="InterPro" id="IPR011333">
    <property type="entry name" value="SKP1/BTB/POZ_sf"/>
</dbReference>
<evidence type="ECO:0000313" key="5">
    <source>
        <dbReference type="EMBL" id="EDK47268.1"/>
    </source>
</evidence>
<feature type="compositionally biased region" description="Basic and acidic residues" evidence="3">
    <location>
        <begin position="1"/>
        <end position="11"/>
    </location>
</feature>
<dbReference type="InterPro" id="IPR000210">
    <property type="entry name" value="BTB/POZ_dom"/>
</dbReference>
<dbReference type="Gene3D" id="3.30.710.10">
    <property type="entry name" value="Potassium Channel Kv1.1, Chain A"/>
    <property type="match status" value="2"/>
</dbReference>
<keyword evidence="2" id="KW-0040">ANK repeat</keyword>
<keyword evidence="1" id="KW-0677">Repeat</keyword>
<dbReference type="InterPro" id="IPR036770">
    <property type="entry name" value="Ankyrin_rpt-contain_sf"/>
</dbReference>
<dbReference type="SUPFAM" id="SSF48403">
    <property type="entry name" value="Ankyrin repeat"/>
    <property type="match status" value="1"/>
</dbReference>
<dbReference type="SMART" id="SM00225">
    <property type="entry name" value="BTB"/>
    <property type="match status" value="2"/>
</dbReference>
<gene>
    <name evidence="5" type="ORF">LELG_05449</name>
</gene>
<feature type="domain" description="BTB" evidence="4">
    <location>
        <begin position="217"/>
        <end position="280"/>
    </location>
</feature>
<accession>A5E760</accession>
<evidence type="ECO:0000256" key="3">
    <source>
        <dbReference type="SAM" id="MobiDB-lite"/>
    </source>
</evidence>
<keyword evidence="6" id="KW-1185">Reference proteome</keyword>
<dbReference type="SMART" id="SM00248">
    <property type="entry name" value="ANK"/>
    <property type="match status" value="2"/>
</dbReference>
<dbReference type="InParanoid" id="A5E760"/>
<name>A5E760_LODEL</name>
<dbReference type="CDD" id="cd18186">
    <property type="entry name" value="BTB_POZ_ZBTB_KLHL-like"/>
    <property type="match status" value="1"/>
</dbReference>
<feature type="compositionally biased region" description="Low complexity" evidence="3">
    <location>
        <begin position="47"/>
        <end position="63"/>
    </location>
</feature>
<dbReference type="eggNOG" id="KOG0511">
    <property type="taxonomic scope" value="Eukaryota"/>
</dbReference>
<dbReference type="GO" id="GO:0005737">
    <property type="term" value="C:cytoplasm"/>
    <property type="evidence" value="ECO:0007669"/>
    <property type="project" value="TreeGrafter"/>
</dbReference>
<evidence type="ECO:0000313" key="6">
    <source>
        <dbReference type="Proteomes" id="UP000001996"/>
    </source>
</evidence>
<evidence type="ECO:0000256" key="2">
    <source>
        <dbReference type="ARBA" id="ARBA00023043"/>
    </source>
</evidence>
<sequence length="668" mass="75897">MSLEQHEEHSNSSELLSSANGDGDFENRPFSSTSPPSTNGQPSSSFTTTTTTTAATATTTRATGGDDREDDDGLTPAKHAFARICLACRTGDFEAVDSLLSTPNLDINQVDEYDNSPLILSSLCGHIKIVELLLQRGAVCDRDTFEGARCVYGALTDEIRDLLVSFDISKAVDVNQPFAAHIASLLNSSAEKDILFKIQLEEPATHVSGDEKENKVLEPELEFEQELQQEYIGLHRFLLAARSPFFKRKLFSGDWKDKVVVTLPKSVTIEAFQVIVDYLYLRTSSMALTDKSIQKKVRDLAKEYQLQDLVEGLDEIAKAQSKKEQYKIKHNLAITFVEKARKDLDIFLAENILLTSVQVPLNFDQEVDFEDIDCLSYLSQKDRAHFLQQPSIPDVVLGIIDLATESVFYYPGNKSILARSEYFDTMFKVGFSASSAHEKKPPLYTEGLIKIVNRPAFEDEHLPFLQLSSSIATQEVANMVLSYLYHDDVKEMHLKHLIELLYTADELLLDRLKTMCAVRVSSYFSKLDYAEFQLLSDELDHDAYDLIRVAWQTRCDKLEQHVTKMIAHNLQYIFKDEHEKQRLASLIQDSAARIQERQDTDTIELVDDIRYYLTKKYAISQDNETFDPLSFGRDWHSENIKLYQSAVVKYERDIEIVDTMLESLNLDA</sequence>
<dbReference type="OrthoDB" id="684045at2759"/>